<dbReference type="Gene3D" id="1.10.600.10">
    <property type="entry name" value="Farnesyl Diphosphate Synthase"/>
    <property type="match status" value="1"/>
</dbReference>
<dbReference type="InterPro" id="IPR034686">
    <property type="entry name" value="Terpene_cyclase-like_2"/>
</dbReference>
<keyword evidence="4" id="KW-0456">Lyase</keyword>
<dbReference type="Proteomes" id="UP001390339">
    <property type="component" value="Unassembled WGS sequence"/>
</dbReference>
<dbReference type="EC" id="4.2.3.-" evidence="4"/>
<reference evidence="5 6" key="1">
    <citation type="journal article" date="2024" name="IMA Fungus">
        <title>Apiospora arundinis, a panoply of carbohydrate-active enzymes and secondary metabolites.</title>
        <authorList>
            <person name="Sorensen T."/>
            <person name="Petersen C."/>
            <person name="Muurmann A.T."/>
            <person name="Christiansen J.V."/>
            <person name="Brundto M.L."/>
            <person name="Overgaard C.K."/>
            <person name="Boysen A.T."/>
            <person name="Wollenberg R.D."/>
            <person name="Larsen T.O."/>
            <person name="Sorensen J.L."/>
            <person name="Nielsen K.L."/>
            <person name="Sondergaard T.E."/>
        </authorList>
    </citation>
    <scope>NUCLEOTIDE SEQUENCE [LARGE SCALE GENOMIC DNA]</scope>
    <source>
        <strain evidence="5 6">AAU 773</strain>
    </source>
</reference>
<keyword evidence="4" id="KW-0479">Metal-binding</keyword>
<comment type="caution">
    <text evidence="5">The sequence shown here is derived from an EMBL/GenBank/DDBJ whole genome shotgun (WGS) entry which is preliminary data.</text>
</comment>
<name>A0ABR2HST9_9PEZI</name>
<evidence type="ECO:0000256" key="3">
    <source>
        <dbReference type="ARBA" id="ARBA00022842"/>
    </source>
</evidence>
<comment type="cofactor">
    <cofactor evidence="1 4">
        <name>Mg(2+)</name>
        <dbReference type="ChEBI" id="CHEBI:18420"/>
    </cofactor>
</comment>
<dbReference type="InterPro" id="IPR008949">
    <property type="entry name" value="Isoprenoid_synthase_dom_sf"/>
</dbReference>
<dbReference type="SFLD" id="SFLDS00005">
    <property type="entry name" value="Isoprenoid_Synthase_Type_I"/>
    <property type="match status" value="1"/>
</dbReference>
<accession>A0ABR2HST9</accession>
<dbReference type="EMBL" id="JAPCWZ010000009">
    <property type="protein sequence ID" value="KAK8852156.1"/>
    <property type="molecule type" value="Genomic_DNA"/>
</dbReference>
<evidence type="ECO:0000256" key="2">
    <source>
        <dbReference type="ARBA" id="ARBA00006333"/>
    </source>
</evidence>
<protein>
    <recommendedName>
        <fullName evidence="4">Terpene synthase</fullName>
        <ecNumber evidence="4">4.2.3.-</ecNumber>
    </recommendedName>
</protein>
<gene>
    <name evidence="5" type="ORF">PGQ11_014635</name>
</gene>
<dbReference type="SUPFAM" id="SSF48576">
    <property type="entry name" value="Terpenoid synthases"/>
    <property type="match status" value="1"/>
</dbReference>
<keyword evidence="3 4" id="KW-0460">Magnesium</keyword>
<organism evidence="5 6">
    <name type="scientific">Apiospora arundinis</name>
    <dbReference type="NCBI Taxonomy" id="335852"/>
    <lineage>
        <taxon>Eukaryota</taxon>
        <taxon>Fungi</taxon>
        <taxon>Dikarya</taxon>
        <taxon>Ascomycota</taxon>
        <taxon>Pezizomycotina</taxon>
        <taxon>Sordariomycetes</taxon>
        <taxon>Xylariomycetidae</taxon>
        <taxon>Amphisphaeriales</taxon>
        <taxon>Apiosporaceae</taxon>
        <taxon>Apiospora</taxon>
    </lineage>
</organism>
<dbReference type="PANTHER" id="PTHR35201">
    <property type="entry name" value="TERPENE SYNTHASE"/>
    <property type="match status" value="1"/>
</dbReference>
<keyword evidence="6" id="KW-1185">Reference proteome</keyword>
<evidence type="ECO:0000256" key="1">
    <source>
        <dbReference type="ARBA" id="ARBA00001946"/>
    </source>
</evidence>
<proteinExistence type="inferred from homology"/>
<dbReference type="SFLD" id="SFLDG01020">
    <property type="entry name" value="Terpene_Cyclase_Like_2"/>
    <property type="match status" value="1"/>
</dbReference>
<dbReference type="PANTHER" id="PTHR35201:SF4">
    <property type="entry name" value="BETA-PINACENE SYNTHASE-RELATED"/>
    <property type="match status" value="1"/>
</dbReference>
<dbReference type="Pfam" id="PF19086">
    <property type="entry name" value="Terpene_syn_C_2"/>
    <property type="match status" value="1"/>
</dbReference>
<evidence type="ECO:0000256" key="4">
    <source>
        <dbReference type="RuleBase" id="RU366034"/>
    </source>
</evidence>
<comment type="similarity">
    <text evidence="2 4">Belongs to the terpene synthase family.</text>
</comment>
<evidence type="ECO:0000313" key="5">
    <source>
        <dbReference type="EMBL" id="KAK8852156.1"/>
    </source>
</evidence>
<evidence type="ECO:0000313" key="6">
    <source>
        <dbReference type="Proteomes" id="UP001390339"/>
    </source>
</evidence>
<sequence>MSQQMKVRLPELEALWKWPRCVSPYLAEVEKESLEWSASLNAFDAETQKLVHDKGKLNLLAGMCYSRMTKEQVRSGCDIMHLFFMFDEYSDMAGPEEVWTQARIMMDALANPHIERPAGEWVGGEFTRQFWNRIPPDATPIFKRRFLATWLDYVESVARQAELRSESRIVDLATYFPIRRHTSGAPSTIALCEMDLDIPDEIRYHKTIVEMETIAVDLIVIANDVLSYNKEQAVGDDEHNIITVIMQQFGLGLQDAFDYSEQLNRVKMERFYTLYGRLPRWMGPVDLEVQKLVDGMAQCVSGVMHWSYESERYFGKRGLVIKESRVLSLLPKIHADGALGTVKVDDARL</sequence>